<organism evidence="3 4">
    <name type="scientific">Oxalicibacterium solurbis</name>
    <dbReference type="NCBI Taxonomy" id="69280"/>
    <lineage>
        <taxon>Bacteria</taxon>
        <taxon>Pseudomonadati</taxon>
        <taxon>Pseudomonadota</taxon>
        <taxon>Betaproteobacteria</taxon>
        <taxon>Burkholderiales</taxon>
        <taxon>Oxalobacteraceae</taxon>
        <taxon>Oxalicibacterium</taxon>
    </lineage>
</organism>
<dbReference type="FunFam" id="3.90.850.10:FF:000005">
    <property type="entry name" value="FAA hydrolase family protein"/>
    <property type="match status" value="1"/>
</dbReference>
<feature type="domain" description="Fumarylacetoacetase-like C-terminal" evidence="2">
    <location>
        <begin position="59"/>
        <end position="264"/>
    </location>
</feature>
<dbReference type="GO" id="GO:0046872">
    <property type="term" value="F:metal ion binding"/>
    <property type="evidence" value="ECO:0007669"/>
    <property type="project" value="UniProtKB-KW"/>
</dbReference>
<dbReference type="InterPro" id="IPR036663">
    <property type="entry name" value="Fumarylacetoacetase_C_sf"/>
</dbReference>
<evidence type="ECO:0000313" key="4">
    <source>
        <dbReference type="Proteomes" id="UP000627205"/>
    </source>
</evidence>
<sequence>MTDMNRRGILQTAGLMAAGAVTGCAMPINAANKEKTIFEVKQPTLPIVGTSDVFPIRRIYCIGRNYAAHAREMGSDPTREPPFFFQKPSDAIQYDPIGTTIDHPYPTLTKNYHYEIELVAAIGKGGKNIPVESALQHVYGYAVGLDMTRRDLQGAMKKEQKPWEIGKSFDHAAPIGPIHPASKVGSFTEGKIWLKVNGQVKQSSDLKNMIWSVAEQVSNLSKAFELMPGDIIFSGTPENVGPVVPGDVMTGHIDGLPDLSVRVVKA</sequence>
<accession>A0A8J3B3S1</accession>
<proteinExistence type="predicted"/>
<dbReference type="PROSITE" id="PS51257">
    <property type="entry name" value="PROKAR_LIPOPROTEIN"/>
    <property type="match status" value="1"/>
</dbReference>
<keyword evidence="1" id="KW-0479">Metal-binding</keyword>
<dbReference type="AlphaFoldDB" id="A0A8J3B3S1"/>
<dbReference type="InterPro" id="IPR011234">
    <property type="entry name" value="Fumarylacetoacetase-like_C"/>
</dbReference>
<comment type="caution">
    <text evidence="3">The sequence shown here is derived from an EMBL/GenBank/DDBJ whole genome shotgun (WGS) entry which is preliminary data.</text>
</comment>
<dbReference type="PROSITE" id="PS51318">
    <property type="entry name" value="TAT"/>
    <property type="match status" value="1"/>
</dbReference>
<keyword evidence="3" id="KW-0413">Isomerase</keyword>
<name>A0A8J3B3S1_9BURK</name>
<reference evidence="3" key="1">
    <citation type="journal article" date="2014" name="Int. J. Syst. Evol. Microbiol.">
        <title>Complete genome sequence of Corynebacterium casei LMG S-19264T (=DSM 44701T), isolated from a smear-ripened cheese.</title>
        <authorList>
            <consortium name="US DOE Joint Genome Institute (JGI-PGF)"/>
            <person name="Walter F."/>
            <person name="Albersmeier A."/>
            <person name="Kalinowski J."/>
            <person name="Ruckert C."/>
        </authorList>
    </citation>
    <scope>NUCLEOTIDE SEQUENCE</scope>
    <source>
        <strain evidence="3">CCM 7664</strain>
    </source>
</reference>
<dbReference type="SUPFAM" id="SSF56529">
    <property type="entry name" value="FAH"/>
    <property type="match status" value="1"/>
</dbReference>
<evidence type="ECO:0000259" key="2">
    <source>
        <dbReference type="Pfam" id="PF01557"/>
    </source>
</evidence>
<evidence type="ECO:0000313" key="3">
    <source>
        <dbReference type="EMBL" id="GGI54465.1"/>
    </source>
</evidence>
<dbReference type="InterPro" id="IPR006311">
    <property type="entry name" value="TAT_signal"/>
</dbReference>
<dbReference type="Proteomes" id="UP000627205">
    <property type="component" value="Unassembled WGS sequence"/>
</dbReference>
<dbReference type="Pfam" id="PF01557">
    <property type="entry name" value="FAA_hydrolase"/>
    <property type="match status" value="1"/>
</dbReference>
<dbReference type="PANTHER" id="PTHR11820">
    <property type="entry name" value="ACYLPYRUVASE"/>
    <property type="match status" value="1"/>
</dbReference>
<dbReference type="Gene3D" id="3.90.850.10">
    <property type="entry name" value="Fumarylacetoacetase-like, C-terminal domain"/>
    <property type="match status" value="1"/>
</dbReference>
<dbReference type="EMBL" id="BMDP01000002">
    <property type="protein sequence ID" value="GGI54465.1"/>
    <property type="molecule type" value="Genomic_DNA"/>
</dbReference>
<reference evidence="3" key="2">
    <citation type="submission" date="2020-09" db="EMBL/GenBank/DDBJ databases">
        <authorList>
            <person name="Sun Q."/>
            <person name="Sedlacek I."/>
        </authorList>
    </citation>
    <scope>NUCLEOTIDE SEQUENCE</scope>
    <source>
        <strain evidence="3">CCM 7664</strain>
    </source>
</reference>
<dbReference type="RefSeq" id="WP_188420516.1">
    <property type="nucleotide sequence ID" value="NZ_BMDP01000002.1"/>
</dbReference>
<dbReference type="PANTHER" id="PTHR11820:SF90">
    <property type="entry name" value="FLUTATHIONE S-TRANSFERASE"/>
    <property type="match status" value="1"/>
</dbReference>
<keyword evidence="4" id="KW-1185">Reference proteome</keyword>
<gene>
    <name evidence="3" type="ORF">GCM10011430_16390</name>
</gene>
<evidence type="ECO:0000256" key="1">
    <source>
        <dbReference type="ARBA" id="ARBA00022723"/>
    </source>
</evidence>
<protein>
    <submittedName>
        <fullName evidence="3">5-carboxymethyl-2-hydroxymuconate isomerase</fullName>
    </submittedName>
</protein>
<dbReference type="GO" id="GO:0018773">
    <property type="term" value="F:acetylpyruvate hydrolase activity"/>
    <property type="evidence" value="ECO:0007669"/>
    <property type="project" value="TreeGrafter"/>
</dbReference>
<dbReference type="GO" id="GO:0016853">
    <property type="term" value="F:isomerase activity"/>
    <property type="evidence" value="ECO:0007669"/>
    <property type="project" value="UniProtKB-KW"/>
</dbReference>